<dbReference type="EMBL" id="JAHQIW010005865">
    <property type="protein sequence ID" value="KAJ1367348.1"/>
    <property type="molecule type" value="Genomic_DNA"/>
</dbReference>
<name>A0AAD5R0G8_PARTN</name>
<organism evidence="2 3">
    <name type="scientific">Parelaphostrongylus tenuis</name>
    <name type="common">Meningeal worm</name>
    <dbReference type="NCBI Taxonomy" id="148309"/>
    <lineage>
        <taxon>Eukaryota</taxon>
        <taxon>Metazoa</taxon>
        <taxon>Ecdysozoa</taxon>
        <taxon>Nematoda</taxon>
        <taxon>Chromadorea</taxon>
        <taxon>Rhabditida</taxon>
        <taxon>Rhabditina</taxon>
        <taxon>Rhabditomorpha</taxon>
        <taxon>Strongyloidea</taxon>
        <taxon>Metastrongylidae</taxon>
        <taxon>Parelaphostrongylus</taxon>
    </lineage>
</organism>
<accession>A0AAD5R0G8</accession>
<sequence>GTKSHNPDRMYSNVCSKETKRNGSPFRQAGKSRKQMNVTGSFGEIHSIGLEWDIQDQFVPHEHLLDLRSRTPILSRALSKPVDNCSA</sequence>
<reference evidence="2" key="1">
    <citation type="submission" date="2021-06" db="EMBL/GenBank/DDBJ databases">
        <title>Parelaphostrongylus tenuis whole genome reference sequence.</title>
        <authorList>
            <person name="Garwood T.J."/>
            <person name="Larsen P.A."/>
            <person name="Fountain-Jones N.M."/>
            <person name="Garbe J.R."/>
            <person name="Macchietto M.G."/>
            <person name="Kania S.A."/>
            <person name="Gerhold R.W."/>
            <person name="Richards J.E."/>
            <person name="Wolf T.M."/>
        </authorList>
    </citation>
    <scope>NUCLEOTIDE SEQUENCE</scope>
    <source>
        <strain evidence="2">MNPRO001-30</strain>
        <tissue evidence="2">Meninges</tissue>
    </source>
</reference>
<feature type="non-terminal residue" evidence="2">
    <location>
        <position position="1"/>
    </location>
</feature>
<dbReference type="AlphaFoldDB" id="A0AAD5R0G8"/>
<feature type="region of interest" description="Disordered" evidence="1">
    <location>
        <begin position="1"/>
        <end position="35"/>
    </location>
</feature>
<gene>
    <name evidence="2" type="ORF">KIN20_028244</name>
</gene>
<evidence type="ECO:0000256" key="1">
    <source>
        <dbReference type="SAM" id="MobiDB-lite"/>
    </source>
</evidence>
<dbReference type="Proteomes" id="UP001196413">
    <property type="component" value="Unassembled WGS sequence"/>
</dbReference>
<keyword evidence="3" id="KW-1185">Reference proteome</keyword>
<protein>
    <submittedName>
        <fullName evidence="2">Uncharacterized protein</fullName>
    </submittedName>
</protein>
<evidence type="ECO:0000313" key="3">
    <source>
        <dbReference type="Proteomes" id="UP001196413"/>
    </source>
</evidence>
<comment type="caution">
    <text evidence="2">The sequence shown here is derived from an EMBL/GenBank/DDBJ whole genome shotgun (WGS) entry which is preliminary data.</text>
</comment>
<evidence type="ECO:0000313" key="2">
    <source>
        <dbReference type="EMBL" id="KAJ1367348.1"/>
    </source>
</evidence>
<proteinExistence type="predicted"/>